<evidence type="ECO:0000313" key="2">
    <source>
        <dbReference type="EMBL" id="MBM3275635.1"/>
    </source>
</evidence>
<name>A0A937X7A2_9BACT</name>
<dbReference type="GO" id="GO:0016491">
    <property type="term" value="F:oxidoreductase activity"/>
    <property type="evidence" value="ECO:0007669"/>
    <property type="project" value="InterPro"/>
</dbReference>
<accession>A0A937X7A2</accession>
<dbReference type="InterPro" id="IPR000866">
    <property type="entry name" value="AhpC/TSA"/>
</dbReference>
<dbReference type="Pfam" id="PF00578">
    <property type="entry name" value="AhpC-TSA"/>
    <property type="match status" value="1"/>
</dbReference>
<dbReference type="EMBL" id="VGJX01000660">
    <property type="protein sequence ID" value="MBM3275635.1"/>
    <property type="molecule type" value="Genomic_DNA"/>
</dbReference>
<dbReference type="GO" id="GO:0016209">
    <property type="term" value="F:antioxidant activity"/>
    <property type="evidence" value="ECO:0007669"/>
    <property type="project" value="InterPro"/>
</dbReference>
<organism evidence="2 3">
    <name type="scientific">Candidatus Tanganyikabacteria bacterium</name>
    <dbReference type="NCBI Taxonomy" id="2961651"/>
    <lineage>
        <taxon>Bacteria</taxon>
        <taxon>Bacillati</taxon>
        <taxon>Candidatus Sericytochromatia</taxon>
        <taxon>Candidatus Tanganyikabacteria</taxon>
    </lineage>
</organism>
<gene>
    <name evidence="2" type="ORF">FJZ00_10810</name>
</gene>
<reference evidence="2 3" key="1">
    <citation type="submission" date="2019-03" db="EMBL/GenBank/DDBJ databases">
        <title>Lake Tanganyika Metagenome-Assembled Genomes (MAGs).</title>
        <authorList>
            <person name="Tran P."/>
        </authorList>
    </citation>
    <scope>NUCLEOTIDE SEQUENCE [LARGE SCALE GENOMIC DNA]</scope>
    <source>
        <strain evidence="2">K_DeepCast_65m_m2_236</strain>
    </source>
</reference>
<dbReference type="AlphaFoldDB" id="A0A937X7A2"/>
<proteinExistence type="predicted"/>
<dbReference type="SUPFAM" id="SSF52833">
    <property type="entry name" value="Thioredoxin-like"/>
    <property type="match status" value="1"/>
</dbReference>
<feature type="domain" description="Alkyl hydroperoxide reductase subunit C/ Thiol specific antioxidant" evidence="1">
    <location>
        <begin position="1"/>
        <end position="75"/>
    </location>
</feature>
<dbReference type="InterPro" id="IPR036249">
    <property type="entry name" value="Thioredoxin-like_sf"/>
</dbReference>
<evidence type="ECO:0000259" key="1">
    <source>
        <dbReference type="Pfam" id="PF00578"/>
    </source>
</evidence>
<comment type="caution">
    <text evidence="2">The sequence shown here is derived from an EMBL/GenBank/DDBJ whole genome shotgun (WGS) entry which is preliminary data.</text>
</comment>
<dbReference type="Proteomes" id="UP000703893">
    <property type="component" value="Unassembled WGS sequence"/>
</dbReference>
<protein>
    <submittedName>
        <fullName evidence="2">Redoxin domain-containing protein</fullName>
    </submittedName>
</protein>
<dbReference type="Gene3D" id="3.40.30.10">
    <property type="entry name" value="Glutaredoxin"/>
    <property type="match status" value="1"/>
</dbReference>
<sequence>MRDDWSKFQGKAEVAAVSFEDSFTQTRFKDQLKLPFPLLADPEYKAIDKYGGREPNKTYSNPSAFIVGTDGKVQWSYIGKNSGDRPPDAEILKHFD</sequence>
<evidence type="ECO:0000313" key="3">
    <source>
        <dbReference type="Proteomes" id="UP000703893"/>
    </source>
</evidence>